<dbReference type="Pfam" id="PF14703">
    <property type="entry name" value="PHM7_cyt"/>
    <property type="match status" value="1"/>
</dbReference>
<keyword evidence="6" id="KW-1185">Reference proteome</keyword>
<feature type="transmembrane region" description="Helical" evidence="2">
    <location>
        <begin position="837"/>
        <end position="856"/>
    </location>
</feature>
<dbReference type="InterPro" id="IPR027815">
    <property type="entry name" value="CSC1/OSCA1-like_cyt"/>
</dbReference>
<dbReference type="Proteomes" id="UP000444721">
    <property type="component" value="Unassembled WGS sequence"/>
</dbReference>
<proteinExistence type="predicted"/>
<dbReference type="OMA" id="IHNIPKH"/>
<feature type="transmembrane region" description="Helical" evidence="2">
    <location>
        <begin position="737"/>
        <end position="761"/>
    </location>
</feature>
<evidence type="ECO:0000256" key="2">
    <source>
        <dbReference type="SAM" id="Phobius"/>
    </source>
</evidence>
<feature type="domain" description="CSC1/OSCA1-like cytosolic" evidence="4">
    <location>
        <begin position="418"/>
        <end position="607"/>
    </location>
</feature>
<feature type="transmembrane region" description="Helical" evidence="2">
    <location>
        <begin position="1010"/>
        <end position="1031"/>
    </location>
</feature>
<dbReference type="Pfam" id="PF02714">
    <property type="entry name" value="RSN1_7TM"/>
    <property type="match status" value="1"/>
</dbReference>
<feature type="domain" description="CSC1/OSCA1-like 7TM region" evidence="3">
    <location>
        <begin position="686"/>
        <end position="940"/>
    </location>
</feature>
<evidence type="ECO:0000259" key="4">
    <source>
        <dbReference type="Pfam" id="PF14703"/>
    </source>
</evidence>
<feature type="compositionally biased region" description="Basic and acidic residues" evidence="1">
    <location>
        <begin position="134"/>
        <end position="143"/>
    </location>
</feature>
<feature type="transmembrane region" description="Helical" evidence="2">
    <location>
        <begin position="898"/>
        <end position="922"/>
    </location>
</feature>
<comment type="caution">
    <text evidence="5">The sequence shown here is derived from an EMBL/GenBank/DDBJ whole genome shotgun (WGS) entry which is preliminary data.</text>
</comment>
<evidence type="ECO:0000256" key="1">
    <source>
        <dbReference type="SAM" id="MobiDB-lite"/>
    </source>
</evidence>
<reference evidence="5 6" key="1">
    <citation type="journal article" date="2019" name="Sci. Rep.">
        <title>Nanopore sequencing improves the draft genome of the human pathogenic amoeba Naegleria fowleri.</title>
        <authorList>
            <person name="Liechti N."/>
            <person name="Schurch N."/>
            <person name="Bruggmann R."/>
            <person name="Wittwer M."/>
        </authorList>
    </citation>
    <scope>NUCLEOTIDE SEQUENCE [LARGE SCALE GENOMIC DNA]</scope>
    <source>
        <strain evidence="5 6">ATCC 30894</strain>
    </source>
</reference>
<feature type="transmembrane region" description="Helical" evidence="2">
    <location>
        <begin position="270"/>
        <end position="289"/>
    </location>
</feature>
<evidence type="ECO:0000259" key="3">
    <source>
        <dbReference type="Pfam" id="PF02714"/>
    </source>
</evidence>
<dbReference type="GeneID" id="68111957"/>
<evidence type="ECO:0000313" key="5">
    <source>
        <dbReference type="EMBL" id="KAF0976063.1"/>
    </source>
</evidence>
<feature type="transmembrane region" description="Helical" evidence="2">
    <location>
        <begin position="336"/>
        <end position="359"/>
    </location>
</feature>
<feature type="region of interest" description="Disordered" evidence="1">
    <location>
        <begin position="508"/>
        <end position="539"/>
    </location>
</feature>
<keyword evidence="2" id="KW-1133">Transmembrane helix</keyword>
<feature type="transmembrane region" description="Helical" evidence="2">
    <location>
        <begin position="206"/>
        <end position="226"/>
    </location>
</feature>
<protein>
    <submittedName>
        <fullName evidence="5">Uncharacterized protein</fullName>
    </submittedName>
</protein>
<name>A0A6A5BDU8_NAEFO</name>
<feature type="transmembrane region" description="Helical" evidence="2">
    <location>
        <begin position="1043"/>
        <end position="1067"/>
    </location>
</feature>
<dbReference type="RefSeq" id="XP_044560776.1">
    <property type="nucleotide sequence ID" value="XM_044708185.1"/>
</dbReference>
<feature type="compositionally biased region" description="Pro residues" evidence="1">
    <location>
        <begin position="157"/>
        <end position="174"/>
    </location>
</feature>
<feature type="transmembrane region" description="Helical" evidence="2">
    <location>
        <begin position="30"/>
        <end position="52"/>
    </location>
</feature>
<dbReference type="VEuPathDB" id="AmoebaDB:NfTy_084950"/>
<feature type="compositionally biased region" description="Polar residues" evidence="1">
    <location>
        <begin position="124"/>
        <end position="133"/>
    </location>
</feature>
<dbReference type="GO" id="GO:0005227">
    <property type="term" value="F:calcium-activated cation channel activity"/>
    <property type="evidence" value="ECO:0007669"/>
    <property type="project" value="InterPro"/>
</dbReference>
<keyword evidence="2" id="KW-0812">Transmembrane</keyword>
<feature type="transmembrane region" description="Helical" evidence="2">
    <location>
        <begin position="812"/>
        <end position="832"/>
    </location>
</feature>
<feature type="compositionally biased region" description="Low complexity" evidence="1">
    <location>
        <begin position="113"/>
        <end position="123"/>
    </location>
</feature>
<gene>
    <name evidence="5" type="ORF">FDP41_004739</name>
</gene>
<evidence type="ECO:0000313" key="6">
    <source>
        <dbReference type="Proteomes" id="UP000444721"/>
    </source>
</evidence>
<organism evidence="5 6">
    <name type="scientific">Naegleria fowleri</name>
    <name type="common">Brain eating amoeba</name>
    <dbReference type="NCBI Taxonomy" id="5763"/>
    <lineage>
        <taxon>Eukaryota</taxon>
        <taxon>Discoba</taxon>
        <taxon>Heterolobosea</taxon>
        <taxon>Tetramitia</taxon>
        <taxon>Eutetramitia</taxon>
        <taxon>Vahlkampfiidae</taxon>
        <taxon>Naegleria</taxon>
    </lineage>
</organism>
<dbReference type="InterPro" id="IPR003864">
    <property type="entry name" value="CSC1/OSCA1-like_7TM"/>
</dbReference>
<feature type="transmembrane region" description="Helical" evidence="2">
    <location>
        <begin position="683"/>
        <end position="707"/>
    </location>
</feature>
<dbReference type="PANTHER" id="PTHR13018">
    <property type="entry name" value="PROBABLE MEMBRANE PROTEIN DUF221-RELATED"/>
    <property type="match status" value="1"/>
</dbReference>
<accession>A0A6A5BDU8</accession>
<feature type="transmembrane region" description="Helical" evidence="2">
    <location>
        <begin position="782"/>
        <end position="806"/>
    </location>
</feature>
<feature type="region of interest" description="Disordered" evidence="1">
    <location>
        <begin position="107"/>
        <end position="177"/>
    </location>
</feature>
<keyword evidence="2" id="KW-0472">Membrane</keyword>
<dbReference type="OrthoDB" id="1689567at2759"/>
<dbReference type="GO" id="GO:0005886">
    <property type="term" value="C:plasma membrane"/>
    <property type="evidence" value="ECO:0007669"/>
    <property type="project" value="TreeGrafter"/>
</dbReference>
<dbReference type="VEuPathDB" id="AmoebaDB:NF0128220"/>
<dbReference type="EMBL" id="VFQX01000041">
    <property type="protein sequence ID" value="KAF0976063.1"/>
    <property type="molecule type" value="Genomic_DNA"/>
</dbReference>
<dbReference type="InterPro" id="IPR045122">
    <property type="entry name" value="Csc1-like"/>
</dbReference>
<dbReference type="AlphaFoldDB" id="A0A6A5BDU8"/>
<sequence>MSQQHGGGILQPAGIVSNVEQSPFFKNGGVFVTIGINLIILAFVTIGYVCCFRRCTIFNVKKKKKLLAKCLARESELFRVQTSSTPSQIHPSTAFDLSPNLTLNQHEEEDVSNNNNINNTNRNKSPQDNIPQDNHQEIKDSKQTTRNSSQSPTAASPSPPPLSQPLPPPPPPIPKQRNQFHENCAYVEVKDIGKKTNSYWTLRGIFLYRITMSLLETPFLIMLAIVKKRKRLDSSSDSSHHSCSHARKDEKRVLRFYGRDVLMYLKFHQLMWWGLLILLLLYSILLYPIHISQQNQLDPTQREKFTTNSTGLKVGANDQFLVISSINTVLKLPGVLVVHVFLTIFSVTLWLFLMGFLFLHDPSLKTFNYRGCDQEGIYGSFSPYLGCYAGCDFYLQAQNMALGCPHDEMRFLQLISPFTLEIHNIPKHFTNKALFKEVMQKIFSEYSRNLNAPKNTDIVSAYHVINYSKREKLQERFEKQLENLEAYNWLMKKNEKRPKKWIFFEKKDKSEMRPPPSPSHHPLRHASNSDENGNSKKKKRVFAQHVDAVSYTKRKIIKLYNEIMEIEEELDYSSNYPNRVNSPVLGSGIGYVVFASREALHNALKNYTSIGGYIQAYKRRVRDENGEEIAHILTRSERNALPSNSEKKVKKVHMRAFPTKYEQRDINWDSLYDRYEQTWIKPVLIRVVIFILMILILVFLTTPVTIISSVDALFTIPQIREVIDQIVSFGGPMAAFFFQYLPSILLLLTSALIPVLITFLTKFEKFKTYGEYKRTLLRRMTLFLWLNTFIFPTLVLTSLDGITNFFTKPNNWSVVFSNLFMADNGSLFMNFILNKTLWGLTFTVMPLVSLIMYLVMTRCTSPVWKKVKIFHRNMKSKDKLKWAEGPALWLDVQYSTTFTVFVIMMTFSAFSPFILLVGFVYFTLRYFVDRFSIARNYSHRRIQHSLKKQTNYITSDAPQCPSFESAATNTKRTPTNHIGDEEMNVHNDIVRQPFGSIFGFKSDYVSHRRYMAVLVELMLAALILYSIYSMLFFASKLPQSSFFIFHITMMALLTAVLLLACVVVNVVNKRIIRECGKSNEQAPYHSTSYYANDFYSPKFYWDYKNMLNETVTNL</sequence>
<dbReference type="VEuPathDB" id="AmoebaDB:FDP41_004739"/>